<feature type="region of interest" description="Leucine repeat II (LRII)" evidence="3">
    <location>
        <begin position="298"/>
        <end position="330"/>
    </location>
</feature>
<dbReference type="PROSITE" id="PS00398">
    <property type="entry name" value="RECOMBINASES_2"/>
    <property type="match status" value="1"/>
</dbReference>
<feature type="region of interest" description="Leucine repeat I (LRI)" evidence="3">
    <location>
        <begin position="137"/>
        <end position="197"/>
    </location>
</feature>
<evidence type="ECO:0000256" key="2">
    <source>
        <dbReference type="ARBA" id="ARBA00023163"/>
    </source>
</evidence>
<gene>
    <name evidence="5" type="ORF">CEPIT_LOCUS18631</name>
</gene>
<dbReference type="GO" id="GO:0000150">
    <property type="term" value="F:DNA strand exchange activity"/>
    <property type="evidence" value="ECO:0007669"/>
    <property type="project" value="InterPro"/>
</dbReference>
<accession>A0AAV0DWD4</accession>
<dbReference type="InterPro" id="IPR006118">
    <property type="entry name" value="Recombinase_CS"/>
</dbReference>
<comment type="caution">
    <text evidence="3">Lacks conserved residue(s) required for the propagation of feature annotation.</text>
</comment>
<sequence length="516" mass="58157">MALQATEKYLSDLLTGNPRPPHRFSWYSHPSNSMSSPFDSQRGLVHLPNGGEVDTEMKLCPYNAKRNHNDSAETNQRNSKHLAASHSEESEPLSDMCYDALLGPIGRNITKLENSGSKAGGRNRRGRKKGETKKEFVDICGLLSQCAQSMAVNDIRAVTEALKNIRMHASPHGNGTERMAFYFANALEARSNGTATSLYASKHPNNISAADIFKVHWMYINASPFKRVSAMMANKCITKLASGGATRLHIIDFGIQYGFQWPCLIQALLKRPGGPPTLRITGIDFPEPGFRPDEQVKATGLRLEKYCKSYNVPFEYKGIARKWESISLEDLEIDRDGEVLVVNCLDRLGNVPDDTLVPNCPRDSVLNLIKLINPDMFIHGVLNGAFNVPFFYTRFREALFHFSSLFDMLEVTVPGDDKQRLLFEEMVFGREVLNVIACEGTERVERPETYKQWQVRSLRAGLQQLPLDQEIVKSLREKVISDYDKNFSVESDGNWMLQGWKGRVVQAVSCWKTKNN</sequence>
<dbReference type="Pfam" id="PF03514">
    <property type="entry name" value="GRAS"/>
    <property type="match status" value="1"/>
</dbReference>
<feature type="region of interest" description="SAW" evidence="3">
    <location>
        <begin position="437"/>
        <end position="512"/>
    </location>
</feature>
<evidence type="ECO:0000313" key="5">
    <source>
        <dbReference type="EMBL" id="CAH9109223.1"/>
    </source>
</evidence>
<comment type="similarity">
    <text evidence="3">Belongs to the GRAS family.</text>
</comment>
<keyword evidence="6" id="KW-1185">Reference proteome</keyword>
<feature type="region of interest" description="Disordered" evidence="4">
    <location>
        <begin position="111"/>
        <end position="130"/>
    </location>
</feature>
<feature type="region of interest" description="Disordered" evidence="4">
    <location>
        <begin position="65"/>
        <end position="90"/>
    </location>
</feature>
<feature type="short sequence motif" description="VHIID" evidence="3">
    <location>
        <begin position="248"/>
        <end position="252"/>
    </location>
</feature>
<keyword evidence="1" id="KW-0805">Transcription regulation</keyword>
<dbReference type="PANTHER" id="PTHR31636">
    <property type="entry name" value="OSJNBA0084A10.13 PROTEIN-RELATED"/>
    <property type="match status" value="1"/>
</dbReference>
<dbReference type="Proteomes" id="UP001152523">
    <property type="component" value="Unassembled WGS sequence"/>
</dbReference>
<dbReference type="EMBL" id="CAMAPF010000150">
    <property type="protein sequence ID" value="CAH9109223.1"/>
    <property type="molecule type" value="Genomic_DNA"/>
</dbReference>
<evidence type="ECO:0000256" key="4">
    <source>
        <dbReference type="SAM" id="MobiDB-lite"/>
    </source>
</evidence>
<proteinExistence type="inferred from homology"/>
<dbReference type="PROSITE" id="PS50985">
    <property type="entry name" value="GRAS"/>
    <property type="match status" value="1"/>
</dbReference>
<organism evidence="5 6">
    <name type="scientific">Cuscuta epithymum</name>
    <dbReference type="NCBI Taxonomy" id="186058"/>
    <lineage>
        <taxon>Eukaryota</taxon>
        <taxon>Viridiplantae</taxon>
        <taxon>Streptophyta</taxon>
        <taxon>Embryophyta</taxon>
        <taxon>Tracheophyta</taxon>
        <taxon>Spermatophyta</taxon>
        <taxon>Magnoliopsida</taxon>
        <taxon>eudicotyledons</taxon>
        <taxon>Gunneridae</taxon>
        <taxon>Pentapetalae</taxon>
        <taxon>asterids</taxon>
        <taxon>lamiids</taxon>
        <taxon>Solanales</taxon>
        <taxon>Convolvulaceae</taxon>
        <taxon>Cuscuteae</taxon>
        <taxon>Cuscuta</taxon>
        <taxon>Cuscuta subgen. Cuscuta</taxon>
    </lineage>
</organism>
<comment type="caution">
    <text evidence="5">The sequence shown here is derived from an EMBL/GenBank/DDBJ whole genome shotgun (WGS) entry which is preliminary data.</text>
</comment>
<dbReference type="AlphaFoldDB" id="A0AAV0DWD4"/>
<evidence type="ECO:0000256" key="3">
    <source>
        <dbReference type="PROSITE-ProRule" id="PRU01191"/>
    </source>
</evidence>
<protein>
    <recommendedName>
        <fullName evidence="7">Scarecrow-like protein 14</fullName>
    </recommendedName>
</protein>
<keyword evidence="2" id="KW-0804">Transcription</keyword>
<evidence type="ECO:0000256" key="1">
    <source>
        <dbReference type="ARBA" id="ARBA00023015"/>
    </source>
</evidence>
<evidence type="ECO:0000313" key="6">
    <source>
        <dbReference type="Proteomes" id="UP001152523"/>
    </source>
</evidence>
<name>A0AAV0DWD4_9ASTE</name>
<reference evidence="5" key="1">
    <citation type="submission" date="2022-07" db="EMBL/GenBank/DDBJ databases">
        <authorList>
            <person name="Macas J."/>
            <person name="Novak P."/>
            <person name="Neumann P."/>
        </authorList>
    </citation>
    <scope>NUCLEOTIDE SEQUENCE</scope>
</reference>
<evidence type="ECO:0008006" key="7">
    <source>
        <dbReference type="Google" id="ProtNLM"/>
    </source>
</evidence>
<dbReference type="InterPro" id="IPR005202">
    <property type="entry name" value="TF_GRAS"/>
</dbReference>
<feature type="compositionally biased region" description="Basic residues" evidence="4">
    <location>
        <begin position="121"/>
        <end position="130"/>
    </location>
</feature>